<dbReference type="Gene3D" id="1.10.510.10">
    <property type="entry name" value="Transferase(Phosphotransferase) domain 1"/>
    <property type="match status" value="2"/>
</dbReference>
<keyword evidence="7" id="KW-1185">Reference proteome</keyword>
<dbReference type="InterPro" id="IPR011009">
    <property type="entry name" value="Kinase-like_dom_sf"/>
</dbReference>
<feature type="zinc finger region" description="C3H1-type" evidence="3">
    <location>
        <begin position="54"/>
        <end position="83"/>
    </location>
</feature>
<proteinExistence type="predicted"/>
<name>A0A9W8ATY3_9FUNG</name>
<dbReference type="OrthoDB" id="204958at2759"/>
<keyword evidence="1" id="KW-0507">mRNA processing</keyword>
<sequence>MNPQSPIFRFPRKSAAIPIVKPSTTDEHADTAPVEASSTSPTCPISPSEKLVQGDKPRPCRNVIIFGSCKYEGKGCKFSHPSDAQPAPSVAAVTAMEVAKSPNVKGKLPNPNSPIFTPKKHQERQPPLTSVLHEATMGLSSPQASPSKKPVDSHLPDSLVNLNLAAEEVTDPFYDKTAEYPDDADNMISPTMPKFLNPTNPPPSNLVGPEEYLESLRRLPQEPLNYHLYTAPPLSFSHRRPNQKSAHDFFINRHLHQFLTERSIDIAESASSTSGLPDQVHHYHSLVALTGDSHDPLLTHYNTSFDTAVYKGTSSQDGLRYTLRRIKSFVLANEDAMSVVNLWQTIRHPSLVSLHEAFTTKAFGDNSVVFVYDYIPLATTLYQQYFSTGASPAMGGSQYGGGNSASLYQVWRDGGNAPSTASAQQTLYIDRAGIMDFMAYGPQANSAVYQQDDLRELGIILVQLACGNVQAHEYLEESLLFIQRLYSGQFKQLLFYLLVRRDPGLNTEDILRFVGPRMFEELDSSRMENDSLLNELSRELENSRI</sequence>
<evidence type="ECO:0000256" key="2">
    <source>
        <dbReference type="ARBA" id="ARBA00023054"/>
    </source>
</evidence>
<feature type="compositionally biased region" description="Low complexity" evidence="4">
    <location>
        <begin position="37"/>
        <end position="48"/>
    </location>
</feature>
<feature type="domain" description="C3H1-type" evidence="5">
    <location>
        <begin position="54"/>
        <end position="83"/>
    </location>
</feature>
<keyword evidence="3" id="KW-0862">Zinc</keyword>
<feature type="region of interest" description="Disordered" evidence="4">
    <location>
        <begin position="22"/>
        <end position="54"/>
    </location>
</feature>
<dbReference type="Proteomes" id="UP001150925">
    <property type="component" value="Unassembled WGS sequence"/>
</dbReference>
<dbReference type="GO" id="GO:0000289">
    <property type="term" value="P:nuclear-transcribed mRNA poly(A) tail shortening"/>
    <property type="evidence" value="ECO:0007669"/>
    <property type="project" value="InterPro"/>
</dbReference>
<dbReference type="AlphaFoldDB" id="A0A9W8ATY3"/>
<evidence type="ECO:0000313" key="6">
    <source>
        <dbReference type="EMBL" id="KAJ1966595.1"/>
    </source>
</evidence>
<evidence type="ECO:0000313" key="7">
    <source>
        <dbReference type="Proteomes" id="UP001150925"/>
    </source>
</evidence>
<dbReference type="GO" id="GO:0000932">
    <property type="term" value="C:P-body"/>
    <property type="evidence" value="ECO:0007669"/>
    <property type="project" value="TreeGrafter"/>
</dbReference>
<evidence type="ECO:0000259" key="5">
    <source>
        <dbReference type="PROSITE" id="PS50103"/>
    </source>
</evidence>
<dbReference type="EMBL" id="JANBPY010000493">
    <property type="protein sequence ID" value="KAJ1966595.1"/>
    <property type="molecule type" value="Genomic_DNA"/>
</dbReference>
<dbReference type="Gene3D" id="1.20.5.5160">
    <property type="match status" value="1"/>
</dbReference>
<dbReference type="GO" id="GO:0008270">
    <property type="term" value="F:zinc ion binding"/>
    <property type="evidence" value="ECO:0007669"/>
    <property type="project" value="UniProtKB-KW"/>
</dbReference>
<dbReference type="Gene3D" id="6.10.250.3160">
    <property type="match status" value="1"/>
</dbReference>
<dbReference type="InterPro" id="IPR000571">
    <property type="entry name" value="Znf_CCCH"/>
</dbReference>
<comment type="caution">
    <text evidence="6">The sequence shown here is derived from an EMBL/GenBank/DDBJ whole genome shotgun (WGS) entry which is preliminary data.</text>
</comment>
<accession>A0A9W8ATY3</accession>
<dbReference type="PANTHER" id="PTHR12272:SF11">
    <property type="entry name" value="PAN2-PAN3 DEADENYLATION COMPLEX SUBUNIT PAN3"/>
    <property type="match status" value="1"/>
</dbReference>
<protein>
    <submittedName>
        <fullName evidence="6">PAB-dependent poly(A)-specific ribonuclease subunit 3</fullName>
    </submittedName>
</protein>
<feature type="non-terminal residue" evidence="6">
    <location>
        <position position="545"/>
    </location>
</feature>
<dbReference type="SUPFAM" id="SSF56112">
    <property type="entry name" value="Protein kinase-like (PK-like)"/>
    <property type="match status" value="1"/>
</dbReference>
<dbReference type="PROSITE" id="PS50103">
    <property type="entry name" value="ZF_C3H1"/>
    <property type="match status" value="1"/>
</dbReference>
<keyword evidence="3" id="KW-0863">Zinc-finger</keyword>
<dbReference type="GO" id="GO:0008143">
    <property type="term" value="F:poly(A) binding"/>
    <property type="evidence" value="ECO:0007669"/>
    <property type="project" value="TreeGrafter"/>
</dbReference>
<keyword evidence="2" id="KW-0175">Coiled coil</keyword>
<evidence type="ECO:0000256" key="3">
    <source>
        <dbReference type="PROSITE-ProRule" id="PRU00723"/>
    </source>
</evidence>
<dbReference type="PANTHER" id="PTHR12272">
    <property type="entry name" value="DEADENYLATION COMPLEX SUBUNIT PAN3"/>
    <property type="match status" value="1"/>
</dbReference>
<dbReference type="Pfam" id="PF25586">
    <property type="entry name" value="zf-CCCH_PAN3"/>
    <property type="match status" value="1"/>
</dbReference>
<dbReference type="InterPro" id="IPR030844">
    <property type="entry name" value="PAN3"/>
</dbReference>
<reference evidence="6" key="1">
    <citation type="submission" date="2022-07" db="EMBL/GenBank/DDBJ databases">
        <title>Phylogenomic reconstructions and comparative analyses of Kickxellomycotina fungi.</title>
        <authorList>
            <person name="Reynolds N.K."/>
            <person name="Stajich J.E."/>
            <person name="Barry K."/>
            <person name="Grigoriev I.V."/>
            <person name="Crous P."/>
            <person name="Smith M.E."/>
        </authorList>
    </citation>
    <scope>NUCLEOTIDE SEQUENCE</scope>
    <source>
        <strain evidence="6">RSA 1196</strain>
    </source>
</reference>
<gene>
    <name evidence="6" type="primary">PAN3_2</name>
    <name evidence="6" type="ORF">IWQ62_002371</name>
</gene>
<feature type="region of interest" description="Disordered" evidence="4">
    <location>
        <begin position="102"/>
        <end position="124"/>
    </location>
</feature>
<keyword evidence="3" id="KW-0479">Metal-binding</keyword>
<organism evidence="6 7">
    <name type="scientific">Dispira parvispora</name>
    <dbReference type="NCBI Taxonomy" id="1520584"/>
    <lineage>
        <taxon>Eukaryota</taxon>
        <taxon>Fungi</taxon>
        <taxon>Fungi incertae sedis</taxon>
        <taxon>Zoopagomycota</taxon>
        <taxon>Kickxellomycotina</taxon>
        <taxon>Dimargaritomycetes</taxon>
        <taxon>Dimargaritales</taxon>
        <taxon>Dimargaritaceae</taxon>
        <taxon>Dispira</taxon>
    </lineage>
</organism>
<dbReference type="GO" id="GO:0031251">
    <property type="term" value="C:PAN complex"/>
    <property type="evidence" value="ECO:0007669"/>
    <property type="project" value="InterPro"/>
</dbReference>
<dbReference type="GO" id="GO:0006397">
    <property type="term" value="P:mRNA processing"/>
    <property type="evidence" value="ECO:0007669"/>
    <property type="project" value="UniProtKB-KW"/>
</dbReference>
<evidence type="ECO:0000256" key="1">
    <source>
        <dbReference type="ARBA" id="ARBA00022664"/>
    </source>
</evidence>
<evidence type="ECO:0000256" key="4">
    <source>
        <dbReference type="SAM" id="MobiDB-lite"/>
    </source>
</evidence>